<keyword evidence="1" id="KW-0285">Flavoprotein</keyword>
<dbReference type="GO" id="GO:0046306">
    <property type="term" value="P:alkanesulfonate catabolic process"/>
    <property type="evidence" value="ECO:0007669"/>
    <property type="project" value="TreeGrafter"/>
</dbReference>
<dbReference type="PANTHER" id="PTHR42847">
    <property type="entry name" value="ALKANESULFONATE MONOOXYGENASE"/>
    <property type="match status" value="1"/>
</dbReference>
<evidence type="ECO:0000259" key="5">
    <source>
        <dbReference type="Pfam" id="PF00296"/>
    </source>
</evidence>
<protein>
    <submittedName>
        <fullName evidence="6">Alkanesulfonate monooxygenase SsuD/methylene tetrahydromethanopterin reductase-like flavin-dependent oxidoreductase (Luciferase family)</fullName>
    </submittedName>
</protein>
<evidence type="ECO:0000256" key="3">
    <source>
        <dbReference type="ARBA" id="ARBA00023002"/>
    </source>
</evidence>
<keyword evidence="2" id="KW-0288">FMN</keyword>
<evidence type="ECO:0000256" key="2">
    <source>
        <dbReference type="ARBA" id="ARBA00022643"/>
    </source>
</evidence>
<keyword evidence="4 6" id="KW-0503">Monooxygenase</keyword>
<evidence type="ECO:0000313" key="7">
    <source>
        <dbReference type="Proteomes" id="UP000320209"/>
    </source>
</evidence>
<organism evidence="6 7">
    <name type="scientific">Nocardioides albertanoniae</name>
    <dbReference type="NCBI Taxonomy" id="1175486"/>
    <lineage>
        <taxon>Bacteria</taxon>
        <taxon>Bacillati</taxon>
        <taxon>Actinomycetota</taxon>
        <taxon>Actinomycetes</taxon>
        <taxon>Propionibacteriales</taxon>
        <taxon>Nocardioidaceae</taxon>
        <taxon>Nocardioides</taxon>
    </lineage>
</organism>
<comment type="caution">
    <text evidence="6">The sequence shown here is derived from an EMBL/GenBank/DDBJ whole genome shotgun (WGS) entry which is preliminary data.</text>
</comment>
<reference evidence="6 7" key="1">
    <citation type="submission" date="2019-06" db="EMBL/GenBank/DDBJ databases">
        <title>Sequencing the genomes of 1000 actinobacteria strains.</title>
        <authorList>
            <person name="Klenk H.-P."/>
        </authorList>
    </citation>
    <scope>NUCLEOTIDE SEQUENCE [LARGE SCALE GENOMIC DNA]</scope>
    <source>
        <strain evidence="6 7">DSM 25218</strain>
    </source>
</reference>
<dbReference type="GO" id="GO:0008726">
    <property type="term" value="F:alkanesulfonate monooxygenase activity"/>
    <property type="evidence" value="ECO:0007669"/>
    <property type="project" value="TreeGrafter"/>
</dbReference>
<evidence type="ECO:0000256" key="1">
    <source>
        <dbReference type="ARBA" id="ARBA00022630"/>
    </source>
</evidence>
<evidence type="ECO:0000256" key="4">
    <source>
        <dbReference type="ARBA" id="ARBA00023033"/>
    </source>
</evidence>
<dbReference type="Proteomes" id="UP000320209">
    <property type="component" value="Unassembled WGS sequence"/>
</dbReference>
<dbReference type="Gene3D" id="3.20.20.30">
    <property type="entry name" value="Luciferase-like domain"/>
    <property type="match status" value="1"/>
</dbReference>
<keyword evidence="3" id="KW-0560">Oxidoreductase</keyword>
<dbReference type="SUPFAM" id="SSF51679">
    <property type="entry name" value="Bacterial luciferase-like"/>
    <property type="match status" value="1"/>
</dbReference>
<dbReference type="OrthoDB" id="7374740at2"/>
<dbReference type="InterPro" id="IPR011251">
    <property type="entry name" value="Luciferase-like_dom"/>
</dbReference>
<feature type="domain" description="Luciferase-like" evidence="5">
    <location>
        <begin position="11"/>
        <end position="223"/>
    </location>
</feature>
<proteinExistence type="predicted"/>
<dbReference type="AlphaFoldDB" id="A0A543AAF8"/>
<evidence type="ECO:0000313" key="6">
    <source>
        <dbReference type="EMBL" id="TQL69555.1"/>
    </source>
</evidence>
<accession>A0A543AAF8</accession>
<dbReference type="RefSeq" id="WP_141781419.1">
    <property type="nucleotide sequence ID" value="NZ_VFOV01000001.1"/>
</dbReference>
<dbReference type="InterPro" id="IPR050172">
    <property type="entry name" value="SsuD_RutA_monooxygenase"/>
</dbReference>
<dbReference type="EMBL" id="VFOV01000001">
    <property type="protein sequence ID" value="TQL69555.1"/>
    <property type="molecule type" value="Genomic_DNA"/>
</dbReference>
<dbReference type="InterPro" id="IPR036661">
    <property type="entry name" value="Luciferase-like_sf"/>
</dbReference>
<dbReference type="PANTHER" id="PTHR42847:SF4">
    <property type="entry name" value="ALKANESULFONATE MONOOXYGENASE-RELATED"/>
    <property type="match status" value="1"/>
</dbReference>
<gene>
    <name evidence="6" type="ORF">FB381_3465</name>
</gene>
<keyword evidence="7" id="KW-1185">Reference proteome</keyword>
<dbReference type="Pfam" id="PF00296">
    <property type="entry name" value="Bac_luciferase"/>
    <property type="match status" value="1"/>
</dbReference>
<name>A0A543AAF8_9ACTN</name>
<sequence>MRTGTVMWPIEDWPEMARRWVEAEELGFETAWVYDHLAWRGHSPWEEAFTSLAAAAMCTTSIRLGTLVTSPNFRTPIPTAAAIRSLDRISQGRITIGVGAGGDDHTSDGDVLGREFTPRERADRFAEWTRALDTILSDSPVTIDGEHWQTREVSVSPGQVQQPHAPLWLAANGPRGIRLTAEVGDGWIANPGGDDPKAYVAERLDRLRDACEAQGRDFEAMPKLFMSGFTDEPWTESADAFEDLAGAYAEIGITDIAVHWPRPGTRWEMSREVFEAIAERSASL</sequence>